<comment type="caution">
    <text evidence="1">The sequence shown here is derived from an EMBL/GenBank/DDBJ whole genome shotgun (WGS) entry which is preliminary data.</text>
</comment>
<dbReference type="PANTHER" id="PTHR33385:SF18">
    <property type="entry name" value="XRI1-LIKE PROTEIN"/>
    <property type="match status" value="1"/>
</dbReference>
<dbReference type="PANTHER" id="PTHR33385">
    <property type="entry name" value="PROTEIN XRI1"/>
    <property type="match status" value="1"/>
</dbReference>
<reference evidence="1 2" key="1">
    <citation type="journal article" date="2013" name="BMC Genomics">
        <title>The miniature genome of a carnivorous plant Genlisea aurea contains a low number of genes and short non-coding sequences.</title>
        <authorList>
            <person name="Leushkin E.V."/>
            <person name="Sutormin R.A."/>
            <person name="Nabieva E.R."/>
            <person name="Penin A.A."/>
            <person name="Kondrashov A.S."/>
            <person name="Logacheva M.D."/>
        </authorList>
    </citation>
    <scope>NUCLEOTIDE SEQUENCE [LARGE SCALE GENOMIC DNA]</scope>
</reference>
<accession>S8DV24</accession>
<evidence type="ECO:0000313" key="2">
    <source>
        <dbReference type="Proteomes" id="UP000015453"/>
    </source>
</evidence>
<dbReference type="GO" id="GO:0007140">
    <property type="term" value="P:male meiotic nuclear division"/>
    <property type="evidence" value="ECO:0007669"/>
    <property type="project" value="InterPro"/>
</dbReference>
<feature type="non-terminal residue" evidence="1">
    <location>
        <position position="1"/>
    </location>
</feature>
<gene>
    <name evidence="1" type="ORF">M569_11029</name>
</gene>
<protein>
    <submittedName>
        <fullName evidence="1">Uncharacterized protein</fullName>
    </submittedName>
</protein>
<proteinExistence type="predicted"/>
<dbReference type="AlphaFoldDB" id="S8DV24"/>
<keyword evidence="2" id="KW-1185">Reference proteome</keyword>
<dbReference type="GO" id="GO:0007143">
    <property type="term" value="P:female meiotic nuclear division"/>
    <property type="evidence" value="ECO:0007669"/>
    <property type="project" value="InterPro"/>
</dbReference>
<name>S8DV24_9LAMI</name>
<dbReference type="InterPro" id="IPR039933">
    <property type="entry name" value="XRI1"/>
</dbReference>
<dbReference type="EMBL" id="AUSU01005258">
    <property type="protein sequence ID" value="EPS63757.1"/>
    <property type="molecule type" value="Genomic_DNA"/>
</dbReference>
<dbReference type="OrthoDB" id="691244at2759"/>
<sequence length="93" mass="10330">KKKKKVIRRKVVYPFAVVKPGEFQGVLTLNEINRRILMPPNRPLRHPVGDFALRPTTTVSPQGATTGLSGKAVIAFTRIRTPGRGTITIIRTK</sequence>
<dbReference type="Proteomes" id="UP000015453">
    <property type="component" value="Unassembled WGS sequence"/>
</dbReference>
<organism evidence="1 2">
    <name type="scientific">Genlisea aurea</name>
    <dbReference type="NCBI Taxonomy" id="192259"/>
    <lineage>
        <taxon>Eukaryota</taxon>
        <taxon>Viridiplantae</taxon>
        <taxon>Streptophyta</taxon>
        <taxon>Embryophyta</taxon>
        <taxon>Tracheophyta</taxon>
        <taxon>Spermatophyta</taxon>
        <taxon>Magnoliopsida</taxon>
        <taxon>eudicotyledons</taxon>
        <taxon>Gunneridae</taxon>
        <taxon>Pentapetalae</taxon>
        <taxon>asterids</taxon>
        <taxon>lamiids</taxon>
        <taxon>Lamiales</taxon>
        <taxon>Lentibulariaceae</taxon>
        <taxon>Genlisea</taxon>
    </lineage>
</organism>
<evidence type="ECO:0000313" key="1">
    <source>
        <dbReference type="EMBL" id="EPS63757.1"/>
    </source>
</evidence>
<feature type="non-terminal residue" evidence="1">
    <location>
        <position position="93"/>
    </location>
</feature>